<sequence>MSGCFDPGRRKAATVAELLPPGMVESGISTGDPAMQPENRVDSDRSSSAQDQVKSAPSRGYPPVADSLCFETVPLGTPRAHRPPAES</sequence>
<reference evidence="2 3" key="1">
    <citation type="journal article" date="2009" name="BMC Genomics">
        <title>Complete genome sequence of the sugarcane nitrogen-fixing endophyte Gluconacetobacter diazotrophicus Pal5.</title>
        <authorList>
            <person name="Bertalan M."/>
            <person name="Albano R."/>
            <person name="Padua V."/>
            <person name="Rouws L."/>
            <person name="Rojas C."/>
            <person name="Hemerly A."/>
            <person name="Teixeira K."/>
            <person name="Schwab S."/>
            <person name="Araujo J."/>
            <person name="Oliveira A."/>
            <person name="Franca L."/>
            <person name="Magalhaes V."/>
            <person name="Alqueres S."/>
            <person name="Cardoso A."/>
            <person name="Almeida W."/>
            <person name="Loureiro M.M."/>
            <person name="Nogueira E."/>
            <person name="Cidade D."/>
            <person name="Oliveira D."/>
            <person name="Simao T."/>
            <person name="Macedo J."/>
            <person name="Valadao A."/>
            <person name="Dreschsel M."/>
            <person name="Freitas F."/>
            <person name="Vidal M."/>
            <person name="Guedes H."/>
            <person name="Rodrigues E."/>
            <person name="Meneses C."/>
            <person name="Brioso P."/>
            <person name="Pozzer L."/>
            <person name="Figueiredo D."/>
            <person name="Montano H."/>
            <person name="Junior J."/>
            <person name="Filho G."/>
            <person name="Flores V."/>
            <person name="Ferreira B."/>
            <person name="Branco A."/>
            <person name="Gonzalez P."/>
            <person name="Guillobel H."/>
            <person name="Lemos M."/>
            <person name="Seibel L."/>
            <person name="Macedo J."/>
            <person name="Alves-Ferreira M."/>
            <person name="Sachetto-Martins G."/>
            <person name="Coelho A."/>
            <person name="Santos E."/>
            <person name="Amaral G."/>
            <person name="Neves A."/>
            <person name="Pacheco A.B."/>
            <person name="Carvalho D."/>
            <person name="Lery L."/>
            <person name="Bisch P."/>
            <person name="Rossle S.C."/>
            <person name="Urmenyi T."/>
            <person name="Kruger W.V."/>
            <person name="Martins O."/>
            <person name="Baldani J.I."/>
            <person name="Ferreira P.C."/>
        </authorList>
    </citation>
    <scope>NUCLEOTIDE SEQUENCE [LARGE SCALE GENOMIC DNA]</scope>
    <source>
        <strain evidence="3">ATCC 49037 / DSM 5601 / CCUG 37298 / CIP 103539 / LMG 7603 / PAl5</strain>
    </source>
</reference>
<dbReference type="EMBL" id="AM889285">
    <property type="protein sequence ID" value="CAP56396.1"/>
    <property type="molecule type" value="Genomic_DNA"/>
</dbReference>
<feature type="region of interest" description="Disordered" evidence="1">
    <location>
        <begin position="16"/>
        <end position="66"/>
    </location>
</feature>
<dbReference type="Proteomes" id="UP000001176">
    <property type="component" value="Chromosome"/>
</dbReference>
<organism evidence="2 3">
    <name type="scientific">Gluconacetobacter diazotrophicus (strain ATCC 49037 / DSM 5601 / CCUG 37298 / CIP 103539 / LMG 7603 / PAl5)</name>
    <dbReference type="NCBI Taxonomy" id="272568"/>
    <lineage>
        <taxon>Bacteria</taxon>
        <taxon>Pseudomonadati</taxon>
        <taxon>Pseudomonadota</taxon>
        <taxon>Alphaproteobacteria</taxon>
        <taxon>Acetobacterales</taxon>
        <taxon>Acetobacteraceae</taxon>
        <taxon>Gluconacetobacter</taxon>
    </lineage>
</organism>
<keyword evidence="3" id="KW-1185">Reference proteome</keyword>
<accession>A9HN56</accession>
<protein>
    <submittedName>
        <fullName evidence="2">Uncharacterized protein</fullName>
    </submittedName>
</protein>
<dbReference type="AlphaFoldDB" id="A9HN56"/>
<evidence type="ECO:0000313" key="2">
    <source>
        <dbReference type="EMBL" id="CAP56396.1"/>
    </source>
</evidence>
<feature type="compositionally biased region" description="Polar residues" evidence="1">
    <location>
        <begin position="46"/>
        <end position="55"/>
    </location>
</feature>
<evidence type="ECO:0000313" key="3">
    <source>
        <dbReference type="Proteomes" id="UP000001176"/>
    </source>
</evidence>
<dbReference type="KEGG" id="gdi:GDI2453"/>
<name>A9HN56_GLUDA</name>
<evidence type="ECO:0000256" key="1">
    <source>
        <dbReference type="SAM" id="MobiDB-lite"/>
    </source>
</evidence>
<gene>
    <name evidence="2" type="ordered locus">GDI2453</name>
</gene>
<proteinExistence type="predicted"/>